<feature type="transmembrane region" description="Helical" evidence="1">
    <location>
        <begin position="35"/>
        <end position="54"/>
    </location>
</feature>
<keyword evidence="1" id="KW-0812">Transmembrane</keyword>
<protein>
    <submittedName>
        <fullName evidence="2">Uncharacterized protein</fullName>
    </submittedName>
</protein>
<evidence type="ECO:0000313" key="2">
    <source>
        <dbReference type="EMBL" id="OTI62934.1"/>
    </source>
</evidence>
<dbReference type="RefSeq" id="WP_065327309.1">
    <property type="nucleotide sequence ID" value="NZ_NFFZ01000004.1"/>
</dbReference>
<comment type="caution">
    <text evidence="2">The sequence shown here is derived from an EMBL/GenBank/DDBJ whole genome shotgun (WGS) entry which is preliminary data.</text>
</comment>
<gene>
    <name evidence="2" type="ORF">CAZ10_08775</name>
</gene>
<accession>A0A241XR89</accession>
<dbReference type="EMBL" id="NFFZ01000004">
    <property type="protein sequence ID" value="OTI62934.1"/>
    <property type="molecule type" value="Genomic_DNA"/>
</dbReference>
<proteinExistence type="predicted"/>
<keyword evidence="1" id="KW-1133">Transmembrane helix</keyword>
<organism evidence="2 3">
    <name type="scientific">Pseudomonas aeruginosa</name>
    <dbReference type="NCBI Taxonomy" id="287"/>
    <lineage>
        <taxon>Bacteria</taxon>
        <taxon>Pseudomonadati</taxon>
        <taxon>Pseudomonadota</taxon>
        <taxon>Gammaproteobacteria</taxon>
        <taxon>Pseudomonadales</taxon>
        <taxon>Pseudomonadaceae</taxon>
        <taxon>Pseudomonas</taxon>
    </lineage>
</organism>
<dbReference type="Proteomes" id="UP000194857">
    <property type="component" value="Unassembled WGS sequence"/>
</dbReference>
<evidence type="ECO:0000256" key="1">
    <source>
        <dbReference type="SAM" id="Phobius"/>
    </source>
</evidence>
<name>A0A241XR89_PSEAI</name>
<sequence length="79" mass="8451">MVRYIIAVCLTALLILLSIAGLIVCAFGVLNDVDHVVALQTACYIGLIVPLYFLSRSNVGDLSPEDVGRANPEVHPNEA</sequence>
<reference evidence="2 3" key="1">
    <citation type="submission" date="2017-05" db="EMBL/GenBank/DDBJ databases">
        <authorList>
            <person name="Song R."/>
            <person name="Chenine A.L."/>
            <person name="Ruprecht R.M."/>
        </authorList>
    </citation>
    <scope>NUCLEOTIDE SEQUENCE [LARGE SCALE GENOMIC DNA]</scope>
    <source>
        <strain evidence="2 3">S567_C10_BS</strain>
    </source>
</reference>
<dbReference type="AlphaFoldDB" id="A0A241XR89"/>
<keyword evidence="1" id="KW-0472">Membrane</keyword>
<evidence type="ECO:0000313" key="3">
    <source>
        <dbReference type="Proteomes" id="UP000194857"/>
    </source>
</evidence>